<gene>
    <name evidence="5" type="ORF">MGWOODY_Smn191</name>
</gene>
<dbReference type="Pfam" id="PF00563">
    <property type="entry name" value="EAL"/>
    <property type="match status" value="1"/>
</dbReference>
<dbReference type="InterPro" id="IPR052155">
    <property type="entry name" value="Biofilm_reg_signaling"/>
</dbReference>
<dbReference type="SUPFAM" id="SSF141371">
    <property type="entry name" value="PilZ domain-like"/>
    <property type="match status" value="1"/>
</dbReference>
<dbReference type="InterPro" id="IPR029787">
    <property type="entry name" value="Nucleotide_cyclase"/>
</dbReference>
<dbReference type="PROSITE" id="PS50883">
    <property type="entry name" value="EAL"/>
    <property type="match status" value="1"/>
</dbReference>
<dbReference type="SUPFAM" id="SSF55785">
    <property type="entry name" value="PYP-like sensor domain (PAS domain)"/>
    <property type="match status" value="1"/>
</dbReference>
<feature type="transmembrane region" description="Helical" evidence="1">
    <location>
        <begin position="153"/>
        <end position="173"/>
    </location>
</feature>
<sequence>MARKDFGKVRSLWPEWMLVAFHPFRALTSTAGAFRDDLAPVSETSDAHLNALRAQVDQLAATWPFALVALIAAPALLWYGAFNLDRLDLLSGIELRGSIGVGLGIFALALLKIPALAEASPHAHIRAMTLIGAAIAVLLFSLLGISAKFPASTVQLAAFVAIFATIVILVVVLHPARAATIGFAAALVGTITLQNGFGMASGVAFAFLLCLSVATYRLARLDRSAAGNRGAAEVRGRMAARLVHEFESHTTGWFWQTDSHGRLIYLSDKVAQELNTSDTLAIGEMLTALFRMDSASPETERTLAFHLSSRTAFSNYSVRPASTGKLERWWSISGRPTVDDLGRFQGFVGSGSDLTERRRADAEITRLALFDSLTGLANRQRMRLSLDQMLNQPSGTYRATSLLLLDLDRFKAVNDTMGHQSGDALLKQVGQRLQRAVGEAGLVGRLGGDEFQVVLPSEANRERLTDLGRSIIAALSQPYFIDGSSVTIGCSIGIAIAPEHGRDAETLIRNADLALYAAKADGRGIHRFFREELLVGAQSRKQLEDDLRHALAQDQFHVAYQPVVSTKTERIVGYEALIRWDHPTRGAISPAEFVPVAEDCGLIEAIGEWVLRTACTEAATWPRDIRVAVNVSPIQFANPALPAVVTSALARSGIAPDRLELEITEGVFLDETASSETMFKMLKGIGVRLALDDFGTGYSSLGYLKKAPFDKIKIDQSFVRGATIAGNRNAAIIGAIVTLADTLGMETTAEGVEGQDEIALIRELGCSHIQGYVYGKPARAAEVVKQLAAAGGMATASGYRVSRAPRHSMIRNARITAGDVVGDIRIRNMSSTGAMIDGIDVDPDAIGLEIMIELLEEQMFPATIRWATDGKAGLEFAQHFNLERLNPQTASAQMPSARRSA</sequence>
<dbReference type="InterPro" id="IPR035919">
    <property type="entry name" value="EAL_sf"/>
</dbReference>
<dbReference type="InterPro" id="IPR035965">
    <property type="entry name" value="PAS-like_dom_sf"/>
</dbReference>
<dbReference type="SUPFAM" id="SSF141868">
    <property type="entry name" value="EAL domain-like"/>
    <property type="match status" value="1"/>
</dbReference>
<accession>A0A160TNW3</accession>
<feature type="transmembrane region" description="Helical" evidence="1">
    <location>
        <begin position="180"/>
        <end position="197"/>
    </location>
</feature>
<dbReference type="SMART" id="SM00052">
    <property type="entry name" value="EAL"/>
    <property type="match status" value="1"/>
</dbReference>
<dbReference type="PANTHER" id="PTHR44757:SF2">
    <property type="entry name" value="BIOFILM ARCHITECTURE MAINTENANCE PROTEIN MBAA"/>
    <property type="match status" value="1"/>
</dbReference>
<organism evidence="5">
    <name type="scientific">hydrothermal vent metagenome</name>
    <dbReference type="NCBI Taxonomy" id="652676"/>
    <lineage>
        <taxon>unclassified sequences</taxon>
        <taxon>metagenomes</taxon>
        <taxon>ecological metagenomes</taxon>
    </lineage>
</organism>
<keyword evidence="1" id="KW-0812">Transmembrane</keyword>
<dbReference type="InterPro" id="IPR043128">
    <property type="entry name" value="Rev_trsase/Diguanyl_cyclase"/>
</dbReference>
<dbReference type="Gene3D" id="3.20.20.450">
    <property type="entry name" value="EAL domain"/>
    <property type="match status" value="1"/>
</dbReference>
<evidence type="ECO:0000259" key="3">
    <source>
        <dbReference type="PROSITE" id="PS50883"/>
    </source>
</evidence>
<evidence type="ECO:0000259" key="2">
    <source>
        <dbReference type="PROSITE" id="PS50113"/>
    </source>
</evidence>
<dbReference type="InterPro" id="IPR000700">
    <property type="entry name" value="PAS-assoc_C"/>
</dbReference>
<dbReference type="SUPFAM" id="SSF55073">
    <property type="entry name" value="Nucleotide cyclase"/>
    <property type="match status" value="1"/>
</dbReference>
<feature type="domain" description="PAC" evidence="2">
    <location>
        <begin position="314"/>
        <end position="366"/>
    </location>
</feature>
<keyword evidence="1" id="KW-1133">Transmembrane helix</keyword>
<dbReference type="InterPro" id="IPR000160">
    <property type="entry name" value="GGDEF_dom"/>
</dbReference>
<dbReference type="Pfam" id="PF00990">
    <property type="entry name" value="GGDEF"/>
    <property type="match status" value="1"/>
</dbReference>
<keyword evidence="1" id="KW-0472">Membrane</keyword>
<dbReference type="SMART" id="SM00267">
    <property type="entry name" value="GGDEF"/>
    <property type="match status" value="1"/>
</dbReference>
<dbReference type="EMBL" id="CZQE01000363">
    <property type="protein sequence ID" value="CUS46421.1"/>
    <property type="molecule type" value="Genomic_DNA"/>
</dbReference>
<feature type="transmembrane region" description="Helical" evidence="1">
    <location>
        <begin position="129"/>
        <end position="147"/>
    </location>
</feature>
<dbReference type="NCBIfam" id="TIGR00254">
    <property type="entry name" value="GGDEF"/>
    <property type="match status" value="1"/>
</dbReference>
<dbReference type="PROSITE" id="PS50113">
    <property type="entry name" value="PAC"/>
    <property type="match status" value="1"/>
</dbReference>
<feature type="domain" description="GGDEF" evidence="4">
    <location>
        <begin position="398"/>
        <end position="531"/>
    </location>
</feature>
<dbReference type="CDD" id="cd01949">
    <property type="entry name" value="GGDEF"/>
    <property type="match status" value="1"/>
</dbReference>
<dbReference type="InterPro" id="IPR001633">
    <property type="entry name" value="EAL_dom"/>
</dbReference>
<feature type="transmembrane region" description="Helical" evidence="1">
    <location>
        <begin position="59"/>
        <end position="79"/>
    </location>
</feature>
<dbReference type="Gene3D" id="3.30.450.20">
    <property type="entry name" value="PAS domain"/>
    <property type="match status" value="1"/>
</dbReference>
<name>A0A160TNW3_9ZZZZ</name>
<dbReference type="Gene3D" id="3.30.70.270">
    <property type="match status" value="1"/>
</dbReference>
<protein>
    <submittedName>
        <fullName evidence="5">Diguanylate cyclase/phosphodiesterase (GGDEF &amp; EAL domains) with PAS/PAC sensor(S)</fullName>
    </submittedName>
</protein>
<feature type="transmembrane region" description="Helical" evidence="1">
    <location>
        <begin position="99"/>
        <end position="117"/>
    </location>
</feature>
<evidence type="ECO:0000256" key="1">
    <source>
        <dbReference type="SAM" id="Phobius"/>
    </source>
</evidence>
<dbReference type="CDD" id="cd01948">
    <property type="entry name" value="EAL"/>
    <property type="match status" value="1"/>
</dbReference>
<dbReference type="PROSITE" id="PS50887">
    <property type="entry name" value="GGDEF"/>
    <property type="match status" value="1"/>
</dbReference>
<dbReference type="PANTHER" id="PTHR44757">
    <property type="entry name" value="DIGUANYLATE CYCLASE DGCP"/>
    <property type="match status" value="1"/>
</dbReference>
<proteinExistence type="predicted"/>
<evidence type="ECO:0000259" key="4">
    <source>
        <dbReference type="PROSITE" id="PS50887"/>
    </source>
</evidence>
<dbReference type="AlphaFoldDB" id="A0A160TNW3"/>
<evidence type="ECO:0000313" key="5">
    <source>
        <dbReference type="EMBL" id="CUS46421.1"/>
    </source>
</evidence>
<feature type="domain" description="EAL" evidence="3">
    <location>
        <begin position="540"/>
        <end position="791"/>
    </location>
</feature>
<reference evidence="5" key="1">
    <citation type="submission" date="2015-10" db="EMBL/GenBank/DDBJ databases">
        <authorList>
            <person name="Gilbert D.G."/>
        </authorList>
    </citation>
    <scope>NUCLEOTIDE SEQUENCE</scope>
</reference>